<evidence type="ECO:0000313" key="2">
    <source>
        <dbReference type="Proteomes" id="UP000886520"/>
    </source>
</evidence>
<comment type="caution">
    <text evidence="1">The sequence shown here is derived from an EMBL/GenBank/DDBJ whole genome shotgun (WGS) entry which is preliminary data.</text>
</comment>
<protein>
    <submittedName>
        <fullName evidence="1">Uncharacterized protein</fullName>
    </submittedName>
</protein>
<reference evidence="1" key="1">
    <citation type="submission" date="2021-01" db="EMBL/GenBank/DDBJ databases">
        <title>Adiantum capillus-veneris genome.</title>
        <authorList>
            <person name="Fang Y."/>
            <person name="Liao Q."/>
        </authorList>
    </citation>
    <scope>NUCLEOTIDE SEQUENCE</scope>
    <source>
        <strain evidence="1">H3</strain>
        <tissue evidence="1">Leaf</tissue>
    </source>
</reference>
<sequence>MTRTKSRSLMQLGEVYRGGALVCESYQCFVLSHVAGASVDITSLGMRQVMLDR</sequence>
<organism evidence="1 2">
    <name type="scientific">Adiantum capillus-veneris</name>
    <name type="common">Maidenhair fern</name>
    <dbReference type="NCBI Taxonomy" id="13818"/>
    <lineage>
        <taxon>Eukaryota</taxon>
        <taxon>Viridiplantae</taxon>
        <taxon>Streptophyta</taxon>
        <taxon>Embryophyta</taxon>
        <taxon>Tracheophyta</taxon>
        <taxon>Polypodiopsida</taxon>
        <taxon>Polypodiidae</taxon>
        <taxon>Polypodiales</taxon>
        <taxon>Pteridineae</taxon>
        <taxon>Pteridaceae</taxon>
        <taxon>Vittarioideae</taxon>
        <taxon>Adiantum</taxon>
    </lineage>
</organism>
<gene>
    <name evidence="1" type="ORF">GOP47_0011121</name>
</gene>
<proteinExistence type="predicted"/>
<name>A0A9D4US74_ADICA</name>
<dbReference type="AlphaFoldDB" id="A0A9D4US74"/>
<evidence type="ECO:0000313" key="1">
    <source>
        <dbReference type="EMBL" id="KAI5073108.1"/>
    </source>
</evidence>
<dbReference type="Proteomes" id="UP000886520">
    <property type="component" value="Chromosome 11"/>
</dbReference>
<accession>A0A9D4US74</accession>
<feature type="non-terminal residue" evidence="1">
    <location>
        <position position="53"/>
    </location>
</feature>
<dbReference type="EMBL" id="JABFUD020000011">
    <property type="protein sequence ID" value="KAI5073108.1"/>
    <property type="molecule type" value="Genomic_DNA"/>
</dbReference>
<keyword evidence="2" id="KW-1185">Reference proteome</keyword>